<dbReference type="InterPro" id="IPR013976">
    <property type="entry name" value="HDOD"/>
</dbReference>
<dbReference type="Gene3D" id="3.30.200.20">
    <property type="entry name" value="Phosphorylase Kinase, domain 1"/>
    <property type="match status" value="1"/>
</dbReference>
<dbReference type="Gene3D" id="1.10.510.10">
    <property type="entry name" value="Transferase(Phosphotransferase) domain 1"/>
    <property type="match status" value="1"/>
</dbReference>
<evidence type="ECO:0000256" key="3">
    <source>
        <dbReference type="ARBA" id="ARBA00022777"/>
    </source>
</evidence>
<evidence type="ECO:0000313" key="7">
    <source>
        <dbReference type="EMBL" id="GAA0748804.1"/>
    </source>
</evidence>
<name>A0ABP3VA63_9BURK</name>
<dbReference type="InterPro" id="IPR008271">
    <property type="entry name" value="Ser/Thr_kinase_AS"/>
</dbReference>
<accession>A0ABP3VA63</accession>
<dbReference type="PROSITE" id="PS00108">
    <property type="entry name" value="PROTEIN_KINASE_ST"/>
    <property type="match status" value="1"/>
</dbReference>
<feature type="domain" description="Protein kinase" evidence="5">
    <location>
        <begin position="16"/>
        <end position="274"/>
    </location>
</feature>
<dbReference type="SUPFAM" id="SSF56112">
    <property type="entry name" value="Protein kinase-like (PK-like)"/>
    <property type="match status" value="1"/>
</dbReference>
<gene>
    <name evidence="7" type="ORF">GCM10009107_18780</name>
</gene>
<evidence type="ECO:0000259" key="5">
    <source>
        <dbReference type="PROSITE" id="PS50011"/>
    </source>
</evidence>
<dbReference type="Pfam" id="PF00069">
    <property type="entry name" value="Pkinase"/>
    <property type="match status" value="1"/>
</dbReference>
<dbReference type="Pfam" id="PF01590">
    <property type="entry name" value="GAF"/>
    <property type="match status" value="1"/>
</dbReference>
<keyword evidence="4" id="KW-0067">ATP-binding</keyword>
<dbReference type="EMBL" id="BAAAEW010000008">
    <property type="protein sequence ID" value="GAA0748804.1"/>
    <property type="molecule type" value="Genomic_DNA"/>
</dbReference>
<evidence type="ECO:0000256" key="1">
    <source>
        <dbReference type="ARBA" id="ARBA00022679"/>
    </source>
</evidence>
<evidence type="ECO:0000313" key="8">
    <source>
        <dbReference type="Proteomes" id="UP001500279"/>
    </source>
</evidence>
<feature type="domain" description="HDOD" evidence="6">
    <location>
        <begin position="301"/>
        <end position="506"/>
    </location>
</feature>
<dbReference type="SUPFAM" id="SSF55781">
    <property type="entry name" value="GAF domain-like"/>
    <property type="match status" value="1"/>
</dbReference>
<evidence type="ECO:0008006" key="9">
    <source>
        <dbReference type="Google" id="ProtNLM"/>
    </source>
</evidence>
<evidence type="ECO:0000256" key="2">
    <source>
        <dbReference type="ARBA" id="ARBA00022741"/>
    </source>
</evidence>
<sequence>MAVPTPAATPQQLGRFTLKALLGQGSQATVWLAWDPLLQREVAIKLLRPEVTGDQRDAWLAEARLMSGLSHPNIVAVHEAMQEGGRAWMVLERVEGLTLADRLARQGAMAPREAAEMMLQVLDALACAHGHGIIHRDLKPANVLLARDGRARVMDFGIATRLSAAPDGRIVGSVATISPEGASGQAATPAMDIFAAGMLLGHALLGQPMRTGMDGLTPTAMLQRAVAEPVSWPEPAPQPVDDPLRALVLRAVAAQPAMRFESAAAFREALGGWLNPEAPQPAASHATLEFLLRRMRLTGDFPALSDSVMRIQRVTASDSESVHALSAEILKDVALTHKLLRLVNTVHFSHLGTGAITTVSRAAALVGFAGIRNMAMSVMLLEHMRNRSHAQRMKEMFLEALMTAMVTDQLTPPSPEREEAFLAGMFSHLGRLLVAYYFPDEAERVRLRLVPPSDGSKPRPAWHSPAEARAAREVLGLDFDALGLGVAQAWGLPDSLCHALRVAEGDMPQRALAGTERLRWAVRAAGEMVQSLLAADAGEDQITMRRLASGYVRGLAMSQDSLVQAVQTAQQQLADLATTMGIELPAKARARRLLGQASASEATATLVLPDPASEAHAQDLLAAGIAEVTETLAGDAVVLNEVLRMILETLLRAMNFRRVVLATRSPRQTVMTARLALGEGAPELARQLSVNLQPTGTMDLFAAACLKGLDTQIADARAPDLQARLPAWCREAGARSFLLMPLMSKGVPLGMIYADRDRPIAVADRELSLLRTLRNQAVMAFKTAG</sequence>
<evidence type="ECO:0000256" key="4">
    <source>
        <dbReference type="ARBA" id="ARBA00022840"/>
    </source>
</evidence>
<keyword evidence="8" id="KW-1185">Reference proteome</keyword>
<dbReference type="Gene3D" id="1.10.3210.10">
    <property type="entry name" value="Hypothetical protein af1432"/>
    <property type="match status" value="1"/>
</dbReference>
<dbReference type="Pfam" id="PF08668">
    <property type="entry name" value="HDOD"/>
    <property type="match status" value="1"/>
</dbReference>
<dbReference type="PANTHER" id="PTHR43289">
    <property type="entry name" value="MITOGEN-ACTIVATED PROTEIN KINASE KINASE KINASE 20-RELATED"/>
    <property type="match status" value="1"/>
</dbReference>
<dbReference type="PANTHER" id="PTHR43289:SF6">
    <property type="entry name" value="SERINE_THREONINE-PROTEIN KINASE NEKL-3"/>
    <property type="match status" value="1"/>
</dbReference>
<dbReference type="InterPro" id="IPR029016">
    <property type="entry name" value="GAF-like_dom_sf"/>
</dbReference>
<dbReference type="RefSeq" id="WP_231011361.1">
    <property type="nucleotide sequence ID" value="NZ_BAAAEW010000008.1"/>
</dbReference>
<evidence type="ECO:0000259" key="6">
    <source>
        <dbReference type="PROSITE" id="PS51833"/>
    </source>
</evidence>
<comment type="caution">
    <text evidence="7">The sequence shown here is derived from an EMBL/GenBank/DDBJ whole genome shotgun (WGS) entry which is preliminary data.</text>
</comment>
<keyword evidence="1" id="KW-0808">Transferase</keyword>
<dbReference type="CDD" id="cd14014">
    <property type="entry name" value="STKc_PknB_like"/>
    <property type="match status" value="1"/>
</dbReference>
<proteinExistence type="predicted"/>
<protein>
    <recommendedName>
        <fullName evidence="9">Non-specific serine/threonine protein kinase</fullName>
    </recommendedName>
</protein>
<dbReference type="InterPro" id="IPR011009">
    <property type="entry name" value="Kinase-like_dom_sf"/>
</dbReference>
<reference evidence="8" key="1">
    <citation type="journal article" date="2019" name="Int. J. Syst. Evol. Microbiol.">
        <title>The Global Catalogue of Microorganisms (GCM) 10K type strain sequencing project: providing services to taxonomists for standard genome sequencing and annotation.</title>
        <authorList>
            <consortium name="The Broad Institute Genomics Platform"/>
            <consortium name="The Broad Institute Genome Sequencing Center for Infectious Disease"/>
            <person name="Wu L."/>
            <person name="Ma J."/>
        </authorList>
    </citation>
    <scope>NUCLEOTIDE SEQUENCE [LARGE SCALE GENOMIC DNA]</scope>
    <source>
        <strain evidence="8">JCM 15503</strain>
    </source>
</reference>
<dbReference type="Proteomes" id="UP001500279">
    <property type="component" value="Unassembled WGS sequence"/>
</dbReference>
<keyword evidence="3" id="KW-0418">Kinase</keyword>
<keyword evidence="2" id="KW-0547">Nucleotide-binding</keyword>
<dbReference type="SUPFAM" id="SSF109604">
    <property type="entry name" value="HD-domain/PDEase-like"/>
    <property type="match status" value="1"/>
</dbReference>
<dbReference type="InterPro" id="IPR000719">
    <property type="entry name" value="Prot_kinase_dom"/>
</dbReference>
<dbReference type="SMART" id="SM00220">
    <property type="entry name" value="S_TKc"/>
    <property type="match status" value="1"/>
</dbReference>
<dbReference type="PROSITE" id="PS51833">
    <property type="entry name" value="HDOD"/>
    <property type="match status" value="1"/>
</dbReference>
<dbReference type="Gene3D" id="3.30.450.40">
    <property type="match status" value="1"/>
</dbReference>
<organism evidence="7 8">
    <name type="scientific">Ideonella azotifigens</name>
    <dbReference type="NCBI Taxonomy" id="513160"/>
    <lineage>
        <taxon>Bacteria</taxon>
        <taxon>Pseudomonadati</taxon>
        <taxon>Pseudomonadota</taxon>
        <taxon>Betaproteobacteria</taxon>
        <taxon>Burkholderiales</taxon>
        <taxon>Sphaerotilaceae</taxon>
        <taxon>Ideonella</taxon>
    </lineage>
</organism>
<dbReference type="PROSITE" id="PS50011">
    <property type="entry name" value="PROTEIN_KINASE_DOM"/>
    <property type="match status" value="1"/>
</dbReference>
<dbReference type="InterPro" id="IPR003018">
    <property type="entry name" value="GAF"/>
</dbReference>